<evidence type="ECO:0000256" key="7">
    <source>
        <dbReference type="ARBA" id="ARBA00023242"/>
    </source>
</evidence>
<feature type="transmembrane region" description="Helical" evidence="10">
    <location>
        <begin position="198"/>
        <end position="220"/>
    </location>
</feature>
<protein>
    <submittedName>
        <fullName evidence="13">Transporter MCH2</fullName>
    </submittedName>
</protein>
<dbReference type="InterPro" id="IPR032429">
    <property type="entry name" value="Nibrin_BRCT2"/>
</dbReference>
<dbReference type="GO" id="GO:0005694">
    <property type="term" value="C:chromosome"/>
    <property type="evidence" value="ECO:0007669"/>
    <property type="project" value="UniProtKB-SubCell"/>
</dbReference>
<feature type="transmembrane region" description="Helical" evidence="10">
    <location>
        <begin position="360"/>
        <end position="383"/>
    </location>
</feature>
<dbReference type="GO" id="GO:0022857">
    <property type="term" value="F:transmembrane transporter activity"/>
    <property type="evidence" value="ECO:0007669"/>
    <property type="project" value="InterPro"/>
</dbReference>
<feature type="region of interest" description="Disordered" evidence="9">
    <location>
        <begin position="1201"/>
        <end position="1338"/>
    </location>
</feature>
<dbReference type="SUPFAM" id="SSF103473">
    <property type="entry name" value="MFS general substrate transporter"/>
    <property type="match status" value="1"/>
</dbReference>
<dbReference type="EMBL" id="QLNT01000006">
    <property type="protein sequence ID" value="KAF3073472.1"/>
    <property type="molecule type" value="Genomic_DNA"/>
</dbReference>
<dbReference type="GO" id="GO:0000724">
    <property type="term" value="P:double-strand break repair via homologous recombination"/>
    <property type="evidence" value="ECO:0007669"/>
    <property type="project" value="TreeGrafter"/>
</dbReference>
<feature type="compositionally biased region" description="Basic and acidic residues" evidence="9">
    <location>
        <begin position="1142"/>
        <end position="1156"/>
    </location>
</feature>
<dbReference type="Gene3D" id="3.40.50.10980">
    <property type="entry name" value="Nibrin, BRCT2 domain"/>
    <property type="match status" value="1"/>
</dbReference>
<comment type="similarity">
    <text evidence="8">Belongs to the Nibrin family.</text>
</comment>
<keyword evidence="7" id="KW-0539">Nucleus</keyword>
<dbReference type="Gene3D" id="1.20.1250.20">
    <property type="entry name" value="MFS general substrate transporter like domains"/>
    <property type="match status" value="2"/>
</dbReference>
<evidence type="ECO:0000256" key="9">
    <source>
        <dbReference type="SAM" id="MobiDB-lite"/>
    </source>
</evidence>
<dbReference type="Gene3D" id="2.60.200.20">
    <property type="match status" value="1"/>
</dbReference>
<dbReference type="GO" id="GO:0003684">
    <property type="term" value="F:damaged DNA binding"/>
    <property type="evidence" value="ECO:0007669"/>
    <property type="project" value="TreeGrafter"/>
</dbReference>
<dbReference type="PROSITE" id="PS50850">
    <property type="entry name" value="MFS"/>
    <property type="match status" value="1"/>
</dbReference>
<dbReference type="PANTHER" id="PTHR12162:SF0">
    <property type="entry name" value="NIBRIN"/>
    <property type="match status" value="1"/>
</dbReference>
<evidence type="ECO:0000256" key="6">
    <source>
        <dbReference type="ARBA" id="ARBA00023204"/>
    </source>
</evidence>
<evidence type="ECO:0000256" key="3">
    <source>
        <dbReference type="ARBA" id="ARBA00004286"/>
    </source>
</evidence>
<name>A0A9P5CGL6_9HYPO</name>
<dbReference type="CDD" id="cd17741">
    <property type="entry name" value="BRCT_nibrin"/>
    <property type="match status" value="1"/>
</dbReference>
<gene>
    <name evidence="13" type="ORF">CFAM422_003981</name>
</gene>
<evidence type="ECO:0000259" key="12">
    <source>
        <dbReference type="PROSITE" id="PS50850"/>
    </source>
</evidence>
<dbReference type="PANTHER" id="PTHR12162">
    <property type="entry name" value="NIBRIN-RELATED"/>
    <property type="match status" value="1"/>
</dbReference>
<evidence type="ECO:0000256" key="1">
    <source>
        <dbReference type="ARBA" id="ARBA00004123"/>
    </source>
</evidence>
<evidence type="ECO:0000256" key="4">
    <source>
        <dbReference type="ARBA" id="ARBA00022454"/>
    </source>
</evidence>
<dbReference type="InterPro" id="IPR036420">
    <property type="entry name" value="BRCT_dom_sf"/>
</dbReference>
<dbReference type="GO" id="GO:0016020">
    <property type="term" value="C:membrane"/>
    <property type="evidence" value="ECO:0007669"/>
    <property type="project" value="UniProtKB-SubCell"/>
</dbReference>
<keyword evidence="5" id="KW-0227">DNA damage</keyword>
<dbReference type="PROSITE" id="PS50006">
    <property type="entry name" value="FHA_DOMAIN"/>
    <property type="match status" value="1"/>
</dbReference>
<dbReference type="Proteomes" id="UP000801864">
    <property type="component" value="Unassembled WGS sequence"/>
</dbReference>
<evidence type="ECO:0000313" key="14">
    <source>
        <dbReference type="Proteomes" id="UP000801864"/>
    </source>
</evidence>
<keyword evidence="4" id="KW-0158">Chromosome</keyword>
<evidence type="ECO:0000313" key="13">
    <source>
        <dbReference type="EMBL" id="KAF3073472.1"/>
    </source>
</evidence>
<dbReference type="InterPro" id="IPR043014">
    <property type="entry name" value="Nibrin_BRCT2_sf"/>
</dbReference>
<evidence type="ECO:0000256" key="2">
    <source>
        <dbReference type="ARBA" id="ARBA00004141"/>
    </source>
</evidence>
<feature type="region of interest" description="Disordered" evidence="9">
    <location>
        <begin position="1142"/>
        <end position="1162"/>
    </location>
</feature>
<feature type="compositionally biased region" description="Basic residues" evidence="9">
    <location>
        <begin position="954"/>
        <end position="966"/>
    </location>
</feature>
<dbReference type="CDD" id="cd17352">
    <property type="entry name" value="MFS_MCT_SLC16"/>
    <property type="match status" value="1"/>
</dbReference>
<dbReference type="Pfam" id="PF07690">
    <property type="entry name" value="MFS_1"/>
    <property type="match status" value="1"/>
</dbReference>
<reference evidence="13 14" key="1">
    <citation type="submission" date="2018-06" db="EMBL/GenBank/DDBJ databases">
        <title>Genome analysis of cellulolytic fungus Trichoderma lentiforme CFAM-422.</title>
        <authorList>
            <person name="Steindorff A.S."/>
            <person name="Formighieri E.F."/>
            <person name="Midorikawa G.E.O."/>
            <person name="Tamietti M.S."/>
            <person name="Ramos E.Z."/>
            <person name="Silva A.S."/>
            <person name="Bon E.P.S."/>
            <person name="Mendes T.D."/>
            <person name="Damaso M.C.T."/>
            <person name="Favaro L.C.L."/>
        </authorList>
    </citation>
    <scope>NUCLEOTIDE SEQUENCE [LARGE SCALE GENOMIC DNA]</scope>
    <source>
        <strain evidence="13 14">CFAM-422</strain>
    </source>
</reference>
<proteinExistence type="inferred from homology"/>
<evidence type="ECO:0000256" key="8">
    <source>
        <dbReference type="ARBA" id="ARBA00044757"/>
    </source>
</evidence>
<dbReference type="InterPro" id="IPR008984">
    <property type="entry name" value="SMAD_FHA_dom_sf"/>
</dbReference>
<dbReference type="Gene3D" id="3.40.50.10190">
    <property type="entry name" value="BRCT domain"/>
    <property type="match status" value="1"/>
</dbReference>
<feature type="transmembrane region" description="Helical" evidence="10">
    <location>
        <begin position="428"/>
        <end position="447"/>
    </location>
</feature>
<keyword evidence="10" id="KW-0472">Membrane</keyword>
<dbReference type="Pfam" id="PF16508">
    <property type="entry name" value="NIBRIN_BRCT_II"/>
    <property type="match status" value="1"/>
</dbReference>
<dbReference type="GO" id="GO:0007095">
    <property type="term" value="P:mitotic G2 DNA damage checkpoint signaling"/>
    <property type="evidence" value="ECO:0007669"/>
    <property type="project" value="InterPro"/>
</dbReference>
<dbReference type="SUPFAM" id="SSF49879">
    <property type="entry name" value="SMAD/FHA domain"/>
    <property type="match status" value="1"/>
</dbReference>
<dbReference type="InterPro" id="IPR040227">
    <property type="entry name" value="Nibrin-rel"/>
</dbReference>
<dbReference type="GO" id="GO:0030870">
    <property type="term" value="C:Mre11 complex"/>
    <property type="evidence" value="ECO:0007669"/>
    <property type="project" value="InterPro"/>
</dbReference>
<evidence type="ECO:0000256" key="10">
    <source>
        <dbReference type="SAM" id="Phobius"/>
    </source>
</evidence>
<keyword evidence="10" id="KW-0812">Transmembrane</keyword>
<feature type="compositionally biased region" description="Polar residues" evidence="9">
    <location>
        <begin position="1217"/>
        <end position="1233"/>
    </location>
</feature>
<feature type="region of interest" description="Disordered" evidence="9">
    <location>
        <begin position="906"/>
        <end position="1090"/>
    </location>
</feature>
<dbReference type="InterPro" id="IPR020846">
    <property type="entry name" value="MFS_dom"/>
</dbReference>
<feature type="domain" description="Major facilitator superfamily (MFS) profile" evidence="12">
    <location>
        <begin position="70"/>
        <end position="448"/>
    </location>
</feature>
<keyword evidence="14" id="KW-1185">Reference proteome</keyword>
<dbReference type="InterPro" id="IPR000253">
    <property type="entry name" value="FHA_dom"/>
</dbReference>
<feature type="transmembrane region" description="Helical" evidence="10">
    <location>
        <begin position="226"/>
        <end position="246"/>
    </location>
</feature>
<feature type="compositionally biased region" description="Acidic residues" evidence="9">
    <location>
        <begin position="969"/>
        <end position="978"/>
    </location>
</feature>
<feature type="transmembrane region" description="Helical" evidence="10">
    <location>
        <begin position="163"/>
        <end position="186"/>
    </location>
</feature>
<keyword evidence="10" id="KW-1133">Transmembrane helix</keyword>
<feature type="compositionally biased region" description="Polar residues" evidence="9">
    <location>
        <begin position="19"/>
        <end position="30"/>
    </location>
</feature>
<comment type="caution">
    <text evidence="13">The sequence shown here is derived from an EMBL/GenBank/DDBJ whole genome shotgun (WGS) entry which is preliminary data.</text>
</comment>
<feature type="compositionally biased region" description="Acidic residues" evidence="9">
    <location>
        <begin position="1319"/>
        <end position="1328"/>
    </location>
</feature>
<feature type="transmembrane region" description="Helical" evidence="10">
    <location>
        <begin position="106"/>
        <end position="126"/>
    </location>
</feature>
<sequence length="1338" mass="148118">MNHGQVLSEKYDKEDILPTSESHTNNNDQGAMSDETEKGNLELMVESSDLQPANNAPPPPPNGGYGWVVTAAICIINAHTWGMNSSYGVFLAYYIKNNTFPGATTLQYAFVGSLSISCAMAISPFATIAVKKYGTRQVMLLGVVLEAGSWIAASFAYKIWHLFLTQGVLFGIGMGCLFTATVGIIPQWFTTHRSLANGISAAGSGMGGLIYSFAAGAMIQNLGLAWAFRILGILAFVVNFTCSLLVKDRNKIVGSTHLAFKSTLLTRAEFLLFILFGWFSILGYAVDIFSLANYANEIGLQSSQAALINAFFNLGQSIGRPIMGYFSDRTGRMNMAAICSFLAGVFSLAIWINAKTYGVLILYSIVCGMVAGTFWTVVGPVAAEIVGLQDVPSALNIMWLMILLPCTFSEPIALQIVSGTGSYLGTQLWTGLMFIAATICMVILRGWKIGEIDELARARNERPEDVDRYKTSDSEELIEQGRKAGRRRMLVDFYRKRVRHCRCAARDGLWPRMNHSPWRCGCWKMKKPSKASETMCIRPDAVLTEMFLRRASTLAASRQNVPLWEDSSGAIAGLLALSHNTISRKHLTITVENVIEGHAHNLSSRSHIKIEDLATKIGTVINGQKIKGSIYDIQVEEYEIMLGKCPNKFRLKWHPTVFTFSFTNKELQTQPLTSLKERFEQLDIKLLTDYSVKHTTHVISKKRNTAKGLQALINGKYIVTETFLDAISSVTELSNGADSQESSSLETDFDKFWPNALEHLPTRGSEPVQHPDEMYAPDNRRKDVFEGYTFIFYSQIQYDNLMAPITNGGGKAMLHPIEPEETRADDFVRYVKGVAGEKGSGSFNDGSEGKGVVLVRFLPAKGELVGWYTEFITAVSLLLDHRPIEQNEFLEAILINDASQLRRPLETESSLRVDDSRPAESLQPEQTTQQSLNSQLTPVASQSSQQIDSQPIPRRSRLRKPVKRRFGGFDDDDDEMGIDEPPPAREPTRQQPQPQEDEGGLFVSQEQDAPFVPDDNDANFRSQRKRPPSPIPESDLMEGMAPAVAKFKRQRLERGEQFAAPSPEPEREEADQAKAKTGTKKKGNVKEEEEELDVLAVAAKNREEAEARARAEAEDLANLPEGIDLAEIRRLNIVEEIELRPTERGSDRTREQDIADGRWNPKWNGMKNFKKFRKRGEVVGRQPARVIIALTEVKPKEFGVGDNYWLEDVSSDRKKTTSQPSATGASETRNSPSLAPEPTRRGASARVIDSDSSDVEEAAEPTPDGTGVQSQSSGRSQLSSAKSRATGQGKRVATEPAAANNPPPAKRTRVAPKLLEVADSNDSDDSDDDLKFRFGKRR</sequence>
<feature type="transmembrane region" description="Helical" evidence="10">
    <location>
        <begin position="335"/>
        <end position="354"/>
    </location>
</feature>
<keyword evidence="6" id="KW-0234">DNA repair</keyword>
<feature type="compositionally biased region" description="Basic and acidic residues" evidence="9">
    <location>
        <begin position="906"/>
        <end position="918"/>
    </location>
</feature>
<feature type="transmembrane region" description="Helical" evidence="10">
    <location>
        <begin position="270"/>
        <end position="292"/>
    </location>
</feature>
<feature type="compositionally biased region" description="Low complexity" evidence="9">
    <location>
        <begin position="926"/>
        <end position="953"/>
    </location>
</feature>
<feature type="compositionally biased region" description="Low complexity" evidence="9">
    <location>
        <begin position="1269"/>
        <end position="1283"/>
    </location>
</feature>
<evidence type="ECO:0000256" key="5">
    <source>
        <dbReference type="ARBA" id="ARBA00022763"/>
    </source>
</evidence>
<organism evidence="13 14">
    <name type="scientific">Trichoderma lentiforme</name>
    <dbReference type="NCBI Taxonomy" id="1567552"/>
    <lineage>
        <taxon>Eukaryota</taxon>
        <taxon>Fungi</taxon>
        <taxon>Dikarya</taxon>
        <taxon>Ascomycota</taxon>
        <taxon>Pezizomycotina</taxon>
        <taxon>Sordariomycetes</taxon>
        <taxon>Hypocreomycetidae</taxon>
        <taxon>Hypocreales</taxon>
        <taxon>Hypocreaceae</taxon>
        <taxon>Trichoderma</taxon>
    </lineage>
</organism>
<feature type="domain" description="FHA" evidence="11">
    <location>
        <begin position="546"/>
        <end position="626"/>
    </location>
</feature>
<feature type="transmembrane region" description="Helical" evidence="10">
    <location>
        <begin position="138"/>
        <end position="157"/>
    </location>
</feature>
<comment type="subcellular location">
    <subcellularLocation>
        <location evidence="3">Chromosome</location>
    </subcellularLocation>
    <subcellularLocation>
        <location evidence="2">Membrane</location>
        <topology evidence="2">Multi-pass membrane protein</topology>
    </subcellularLocation>
    <subcellularLocation>
        <location evidence="1">Nucleus</location>
    </subcellularLocation>
</comment>
<dbReference type="InterPro" id="IPR036259">
    <property type="entry name" value="MFS_trans_sf"/>
</dbReference>
<dbReference type="InterPro" id="IPR011701">
    <property type="entry name" value="MFS"/>
</dbReference>
<accession>A0A9P5CGL6</accession>
<evidence type="ECO:0000259" key="11">
    <source>
        <dbReference type="PROSITE" id="PS50006"/>
    </source>
</evidence>
<feature type="region of interest" description="Disordered" evidence="9">
    <location>
        <begin position="1"/>
        <end position="38"/>
    </location>
</feature>
<feature type="transmembrane region" description="Helical" evidence="10">
    <location>
        <begin position="395"/>
        <end position="416"/>
    </location>
</feature>
<dbReference type="Pfam" id="PF00498">
    <property type="entry name" value="FHA"/>
    <property type="match status" value="1"/>
</dbReference>